<dbReference type="PANTHER" id="PTHR34095">
    <property type="entry name" value="39S RIBOSOMAL PROTEIN L55, MITOCHONDRIAL"/>
    <property type="match status" value="1"/>
</dbReference>
<evidence type="ECO:0000313" key="1">
    <source>
        <dbReference type="EMBL" id="VEL18622.1"/>
    </source>
</evidence>
<keyword evidence="2" id="KW-1185">Reference proteome</keyword>
<accession>A0A3S5CLM8</accession>
<protein>
    <recommendedName>
        <fullName evidence="3">39S ribosomal protein L55, mitochondrial</fullName>
    </recommendedName>
</protein>
<dbReference type="AlphaFoldDB" id="A0A3S5CLM8"/>
<dbReference type="PANTHER" id="PTHR34095:SF1">
    <property type="entry name" value="LARGE RIBOSOMAL SUBUNIT PROTEIN ML55"/>
    <property type="match status" value="1"/>
</dbReference>
<dbReference type="GO" id="GO:0005762">
    <property type="term" value="C:mitochondrial large ribosomal subunit"/>
    <property type="evidence" value="ECO:0007669"/>
    <property type="project" value="InterPro"/>
</dbReference>
<proteinExistence type="predicted"/>
<name>A0A3S5CLM8_9PLAT</name>
<dbReference type="InterPro" id="IPR018615">
    <property type="entry name" value="Ribosomal_mL55"/>
</dbReference>
<evidence type="ECO:0008006" key="3">
    <source>
        <dbReference type="Google" id="ProtNLM"/>
    </source>
</evidence>
<evidence type="ECO:0000313" key="2">
    <source>
        <dbReference type="Proteomes" id="UP000784294"/>
    </source>
</evidence>
<gene>
    <name evidence="1" type="ORF">PXEA_LOCUS12062</name>
</gene>
<dbReference type="Proteomes" id="UP000784294">
    <property type="component" value="Unassembled WGS sequence"/>
</dbReference>
<dbReference type="Pfam" id="PF09776">
    <property type="entry name" value="Mitoc_L55"/>
    <property type="match status" value="1"/>
</dbReference>
<dbReference type="EMBL" id="CAAALY010037823">
    <property type="protein sequence ID" value="VEL18622.1"/>
    <property type="molecule type" value="Genomic_DNA"/>
</dbReference>
<dbReference type="InterPro" id="IPR044884">
    <property type="entry name" value="Ribosomal_mL55_sf"/>
</dbReference>
<dbReference type="OrthoDB" id="9986315at2759"/>
<reference evidence="1" key="1">
    <citation type="submission" date="2018-11" db="EMBL/GenBank/DDBJ databases">
        <authorList>
            <consortium name="Pathogen Informatics"/>
        </authorList>
    </citation>
    <scope>NUCLEOTIDE SEQUENCE</scope>
</reference>
<sequence length="74" mass="8937">MYPTFLVFPNGASIGIRYPEPRCILKLPLDLNDCTPEEREKRLLRRRPRARLIIREEIEETFDRNNYTFLLKKT</sequence>
<organism evidence="1 2">
    <name type="scientific">Protopolystoma xenopodis</name>
    <dbReference type="NCBI Taxonomy" id="117903"/>
    <lineage>
        <taxon>Eukaryota</taxon>
        <taxon>Metazoa</taxon>
        <taxon>Spiralia</taxon>
        <taxon>Lophotrochozoa</taxon>
        <taxon>Platyhelminthes</taxon>
        <taxon>Monogenea</taxon>
        <taxon>Polyopisthocotylea</taxon>
        <taxon>Polystomatidea</taxon>
        <taxon>Polystomatidae</taxon>
        <taxon>Protopolystoma</taxon>
    </lineage>
</organism>
<dbReference type="GO" id="GO:0006412">
    <property type="term" value="P:translation"/>
    <property type="evidence" value="ECO:0007669"/>
    <property type="project" value="TreeGrafter"/>
</dbReference>
<dbReference type="Gene3D" id="6.20.130.20">
    <property type="entry name" value="Mitochondrial ribosomal protein L55"/>
    <property type="match status" value="1"/>
</dbReference>
<comment type="caution">
    <text evidence="1">The sequence shown here is derived from an EMBL/GenBank/DDBJ whole genome shotgun (WGS) entry which is preliminary data.</text>
</comment>
<dbReference type="GO" id="GO:0003735">
    <property type="term" value="F:structural constituent of ribosome"/>
    <property type="evidence" value="ECO:0007669"/>
    <property type="project" value="InterPro"/>
</dbReference>